<dbReference type="Proteomes" id="UP000011115">
    <property type="component" value="Unassembled WGS sequence"/>
</dbReference>
<feature type="compositionally biased region" description="Basic and acidic residues" evidence="1">
    <location>
        <begin position="50"/>
        <end position="61"/>
    </location>
</feature>
<dbReference type="PaxDb" id="4113-PGSC0003DMT400095708"/>
<accession>M1DWW7</accession>
<organism evidence="2 3">
    <name type="scientific">Solanum tuberosum</name>
    <name type="common">Potato</name>
    <dbReference type="NCBI Taxonomy" id="4113"/>
    <lineage>
        <taxon>Eukaryota</taxon>
        <taxon>Viridiplantae</taxon>
        <taxon>Streptophyta</taxon>
        <taxon>Embryophyta</taxon>
        <taxon>Tracheophyta</taxon>
        <taxon>Spermatophyta</taxon>
        <taxon>Magnoliopsida</taxon>
        <taxon>eudicotyledons</taxon>
        <taxon>Gunneridae</taxon>
        <taxon>Pentapetalae</taxon>
        <taxon>asterids</taxon>
        <taxon>lamiids</taxon>
        <taxon>Solanales</taxon>
        <taxon>Solanaceae</taxon>
        <taxon>Solanoideae</taxon>
        <taxon>Solaneae</taxon>
        <taxon>Solanum</taxon>
    </lineage>
</organism>
<feature type="compositionally biased region" description="Polar residues" evidence="1">
    <location>
        <begin position="1"/>
        <end position="10"/>
    </location>
</feature>
<evidence type="ECO:0000256" key="1">
    <source>
        <dbReference type="SAM" id="MobiDB-lite"/>
    </source>
</evidence>
<reference evidence="2" key="2">
    <citation type="submission" date="2015-06" db="UniProtKB">
        <authorList>
            <consortium name="EnsemblPlants"/>
        </authorList>
    </citation>
    <scope>IDENTIFICATION</scope>
    <source>
        <strain evidence="2">DM1-3 516 R44</strain>
    </source>
</reference>
<dbReference type="Gramene" id="PGSC0003DMT400095708">
    <property type="protein sequence ID" value="PGSC0003DMT400095708"/>
    <property type="gene ID" value="PGSC0003DMG400045279"/>
</dbReference>
<sequence length="137" mass="15302">MGAWNLNTELSPCKPSGRDRCGGMGPPRRANRELKEEALHVPQEEVQENVEIKNEKDRGPDEEVQAETTDIPPLDPVLAQHIMTFSEGISRPWSPSHSASSSTPSQSPYYCYCSQGGWRIKHGCLFPSPIGTCDEWY</sequence>
<feature type="region of interest" description="Disordered" evidence="1">
    <location>
        <begin position="1"/>
        <end position="74"/>
    </location>
</feature>
<dbReference type="HOGENOM" id="CLU_1868770_0_0_1"/>
<protein>
    <submittedName>
        <fullName evidence="2">Uncharacterized protein</fullName>
    </submittedName>
</protein>
<dbReference type="AlphaFoldDB" id="M1DWW7"/>
<reference evidence="3" key="1">
    <citation type="journal article" date="2011" name="Nature">
        <title>Genome sequence and analysis of the tuber crop potato.</title>
        <authorList>
            <consortium name="The Potato Genome Sequencing Consortium"/>
        </authorList>
    </citation>
    <scope>NUCLEOTIDE SEQUENCE [LARGE SCALE GENOMIC DNA]</scope>
    <source>
        <strain evidence="3">cv. DM1-3 516 R44</strain>
    </source>
</reference>
<name>M1DWW7_SOLTU</name>
<evidence type="ECO:0000313" key="2">
    <source>
        <dbReference type="EnsemblPlants" id="PGSC0003DMT400095708"/>
    </source>
</evidence>
<evidence type="ECO:0000313" key="3">
    <source>
        <dbReference type="Proteomes" id="UP000011115"/>
    </source>
</evidence>
<keyword evidence="3" id="KW-1185">Reference proteome</keyword>
<dbReference type="InParanoid" id="M1DWW7"/>
<dbReference type="EnsemblPlants" id="PGSC0003DMT400095708">
    <property type="protein sequence ID" value="PGSC0003DMT400095708"/>
    <property type="gene ID" value="PGSC0003DMG400045279"/>
</dbReference>
<proteinExistence type="predicted"/>
<feature type="compositionally biased region" description="Basic and acidic residues" evidence="1">
    <location>
        <begin position="30"/>
        <end position="43"/>
    </location>
</feature>